<keyword evidence="3 5" id="KW-1133">Transmembrane helix</keyword>
<dbReference type="PANTHER" id="PTHR10361:SF24">
    <property type="entry name" value="P3 PROTEIN"/>
    <property type="match status" value="1"/>
</dbReference>
<evidence type="ECO:0000313" key="7">
    <source>
        <dbReference type="Proteomes" id="UP001460202"/>
    </source>
</evidence>
<feature type="transmembrane region" description="Helical" evidence="5">
    <location>
        <begin position="102"/>
        <end position="127"/>
    </location>
</feature>
<accession>A0ABV1GVA0</accession>
<keyword evidence="2 5" id="KW-0812">Transmembrane</keyword>
<evidence type="ECO:0000313" key="6">
    <source>
        <dbReference type="EMBL" id="MEQ2544121.1"/>
    </source>
</evidence>
<evidence type="ECO:0000256" key="2">
    <source>
        <dbReference type="ARBA" id="ARBA00022692"/>
    </source>
</evidence>
<dbReference type="InterPro" id="IPR038770">
    <property type="entry name" value="Na+/solute_symporter_sf"/>
</dbReference>
<sequence>MSFNPYSGAAMNTIWIVLPILIVLMFQLGIELDRQAFAGVFRRPAAVVAGLLGQLLALPLIAFGVALAFRLPPVWFMGLMLIACCPGGSSSNVFSMLAKGDVALSVTLTALSSVVTLFTIPVVMGFAARFVSVHTEAAIDLPAGKLLVQNIVLLFLPMAAGALFRRWRPDAARRVHASLGRVAFPALMLLAAVFFVQYAGTILENLGTLGLAAGALILLAMSAGSLLSRVFGLRRAARRTVVIEVGMQNAAQAIAIAASPLIFDSGEMAIPAIVYALLMNVILLVYLKLLPKYSGETAAD</sequence>
<protein>
    <submittedName>
        <fullName evidence="6">Bile acid:sodium symporter family protein</fullName>
    </submittedName>
</protein>
<evidence type="ECO:0000256" key="1">
    <source>
        <dbReference type="ARBA" id="ARBA00004141"/>
    </source>
</evidence>
<keyword evidence="7" id="KW-1185">Reference proteome</keyword>
<proteinExistence type="predicted"/>
<comment type="caution">
    <text evidence="6">The sequence shown here is derived from an EMBL/GenBank/DDBJ whole genome shotgun (WGS) entry which is preliminary data.</text>
</comment>
<dbReference type="RefSeq" id="WP_262707866.1">
    <property type="nucleotide sequence ID" value="NZ_JBBMFL010000003.1"/>
</dbReference>
<feature type="transmembrane region" description="Helical" evidence="5">
    <location>
        <begin position="240"/>
        <end position="263"/>
    </location>
</feature>
<feature type="transmembrane region" description="Helical" evidence="5">
    <location>
        <begin position="6"/>
        <end position="26"/>
    </location>
</feature>
<dbReference type="InterPro" id="IPR002657">
    <property type="entry name" value="BilAc:Na_symport/Acr3"/>
</dbReference>
<evidence type="ECO:0000256" key="4">
    <source>
        <dbReference type="ARBA" id="ARBA00023136"/>
    </source>
</evidence>
<dbReference type="PANTHER" id="PTHR10361">
    <property type="entry name" value="SODIUM-BILE ACID COTRANSPORTER"/>
    <property type="match status" value="1"/>
</dbReference>
<dbReference type="Pfam" id="PF01758">
    <property type="entry name" value="SBF"/>
    <property type="match status" value="1"/>
</dbReference>
<name>A0ABV1GVA0_9BACT</name>
<feature type="transmembrane region" description="Helical" evidence="5">
    <location>
        <begin position="206"/>
        <end position="228"/>
    </location>
</feature>
<feature type="transmembrane region" description="Helical" evidence="5">
    <location>
        <begin position="47"/>
        <end position="69"/>
    </location>
</feature>
<dbReference type="InterPro" id="IPR004710">
    <property type="entry name" value="Bilac:Na_transpt"/>
</dbReference>
<comment type="subcellular location">
    <subcellularLocation>
        <location evidence="1">Membrane</location>
        <topology evidence="1">Multi-pass membrane protein</topology>
    </subcellularLocation>
</comment>
<evidence type="ECO:0000256" key="5">
    <source>
        <dbReference type="SAM" id="Phobius"/>
    </source>
</evidence>
<feature type="transmembrane region" description="Helical" evidence="5">
    <location>
        <begin position="75"/>
        <end position="95"/>
    </location>
</feature>
<feature type="transmembrane region" description="Helical" evidence="5">
    <location>
        <begin position="269"/>
        <end position="287"/>
    </location>
</feature>
<dbReference type="Proteomes" id="UP001460202">
    <property type="component" value="Unassembled WGS sequence"/>
</dbReference>
<dbReference type="EMBL" id="JBBMFL010000003">
    <property type="protein sequence ID" value="MEQ2544121.1"/>
    <property type="molecule type" value="Genomic_DNA"/>
</dbReference>
<feature type="transmembrane region" description="Helical" evidence="5">
    <location>
        <begin position="147"/>
        <end position="167"/>
    </location>
</feature>
<reference evidence="6 7" key="1">
    <citation type="submission" date="2024-03" db="EMBL/GenBank/DDBJ databases">
        <title>Human intestinal bacterial collection.</title>
        <authorList>
            <person name="Pauvert C."/>
            <person name="Hitch T.C.A."/>
            <person name="Clavel T."/>
        </authorList>
    </citation>
    <scope>NUCLEOTIDE SEQUENCE [LARGE SCALE GENOMIC DNA]</scope>
    <source>
        <strain evidence="6 7">CLA-KB-H122</strain>
    </source>
</reference>
<organism evidence="6 7">
    <name type="scientific">Alistipes intestinihominis</name>
    <dbReference type="NCBI Taxonomy" id="3133172"/>
    <lineage>
        <taxon>Bacteria</taxon>
        <taxon>Pseudomonadati</taxon>
        <taxon>Bacteroidota</taxon>
        <taxon>Bacteroidia</taxon>
        <taxon>Bacteroidales</taxon>
        <taxon>Rikenellaceae</taxon>
        <taxon>Alistipes</taxon>
    </lineage>
</organism>
<evidence type="ECO:0000256" key="3">
    <source>
        <dbReference type="ARBA" id="ARBA00022989"/>
    </source>
</evidence>
<gene>
    <name evidence="6" type="ORF">WMO46_04055</name>
</gene>
<dbReference type="Gene3D" id="1.20.1530.20">
    <property type="match status" value="1"/>
</dbReference>
<feature type="transmembrane region" description="Helical" evidence="5">
    <location>
        <begin position="179"/>
        <end position="200"/>
    </location>
</feature>
<keyword evidence="4 5" id="KW-0472">Membrane</keyword>
<dbReference type="GeneID" id="78180297"/>